<organism evidence="6 7">
    <name type="scientific">Trichinella nelsoni</name>
    <dbReference type="NCBI Taxonomy" id="6336"/>
    <lineage>
        <taxon>Eukaryota</taxon>
        <taxon>Metazoa</taxon>
        <taxon>Ecdysozoa</taxon>
        <taxon>Nematoda</taxon>
        <taxon>Enoplea</taxon>
        <taxon>Dorylaimia</taxon>
        <taxon>Trichinellida</taxon>
        <taxon>Trichinellidae</taxon>
        <taxon>Trichinella</taxon>
    </lineage>
</organism>
<comment type="caution">
    <text evidence="6">The sequence shown here is derived from an EMBL/GenBank/DDBJ whole genome shotgun (WGS) entry which is preliminary data.</text>
</comment>
<protein>
    <recommendedName>
        <fullName evidence="5">Ubiquitin conjugation factor E4 core domain-containing protein</fullName>
    </recommendedName>
</protein>
<feature type="domain" description="Ubiquitin conjugation factor E4 core" evidence="5">
    <location>
        <begin position="127"/>
        <end position="202"/>
    </location>
</feature>
<dbReference type="OrthoDB" id="5920209at2759"/>
<evidence type="ECO:0000256" key="2">
    <source>
        <dbReference type="ARBA" id="ARBA00022786"/>
    </source>
</evidence>
<evidence type="ECO:0000256" key="4">
    <source>
        <dbReference type="SAM" id="Phobius"/>
    </source>
</evidence>
<feature type="coiled-coil region" evidence="3">
    <location>
        <begin position="149"/>
        <end position="197"/>
    </location>
</feature>
<evidence type="ECO:0000256" key="3">
    <source>
        <dbReference type="SAM" id="Coils"/>
    </source>
</evidence>
<sequence>LRKKKSKTMPHPPSRGHSNHWQKFILLALVFLLVIVCYHLYRERVLLQSVYVENAKKMKETLDSVSAQLQVVYQQKLRLQKNLKEKIEAEEQLQNGMEQFKHNGVQCALLRCEEENCRSEECSSKSASVTSGISTSLFYLKYFCLCISCSDSIHELESVKQQLKELQKDFEALENTKNNLTSQLNFQKAECQEKLNNLTSNIPSNVGIFLFTVFDSQLPAVTHQRQLTKEQRNTCFNFRLLWQLMLSALPMNSDICI</sequence>
<evidence type="ECO:0000256" key="1">
    <source>
        <dbReference type="ARBA" id="ARBA00022679"/>
    </source>
</evidence>
<keyword evidence="4" id="KW-0472">Membrane</keyword>
<evidence type="ECO:0000259" key="5">
    <source>
        <dbReference type="Pfam" id="PF10408"/>
    </source>
</evidence>
<dbReference type="GO" id="GO:0000151">
    <property type="term" value="C:ubiquitin ligase complex"/>
    <property type="evidence" value="ECO:0007669"/>
    <property type="project" value="InterPro"/>
</dbReference>
<reference evidence="6 7" key="1">
    <citation type="submission" date="2015-01" db="EMBL/GenBank/DDBJ databases">
        <title>Evolution of Trichinella species and genotypes.</title>
        <authorList>
            <person name="Korhonen P.K."/>
            <person name="Edoardo P."/>
            <person name="Giuseppe L.R."/>
            <person name="Gasser R.B."/>
        </authorList>
    </citation>
    <scope>NUCLEOTIDE SEQUENCE [LARGE SCALE GENOMIC DNA]</scope>
    <source>
        <strain evidence="6">ISS37</strain>
    </source>
</reference>
<dbReference type="InterPro" id="IPR019474">
    <property type="entry name" value="Ub_conjug_fac_E4_core"/>
</dbReference>
<keyword evidence="3" id="KW-0175">Coiled coil</keyword>
<dbReference type="GO" id="GO:0016567">
    <property type="term" value="P:protein ubiquitination"/>
    <property type="evidence" value="ECO:0007669"/>
    <property type="project" value="InterPro"/>
</dbReference>
<dbReference type="AlphaFoldDB" id="A0A0V0S3S6"/>
<dbReference type="EMBL" id="JYDL01000040">
    <property type="protein sequence ID" value="KRX21337.1"/>
    <property type="molecule type" value="Genomic_DNA"/>
</dbReference>
<dbReference type="GO" id="GO:0034450">
    <property type="term" value="F:ubiquitin-ubiquitin ligase activity"/>
    <property type="evidence" value="ECO:0007669"/>
    <property type="project" value="InterPro"/>
</dbReference>
<keyword evidence="2" id="KW-0833">Ubl conjugation pathway</keyword>
<accession>A0A0V0S3S6</accession>
<keyword evidence="4" id="KW-1133">Transmembrane helix</keyword>
<keyword evidence="4" id="KW-0812">Transmembrane</keyword>
<name>A0A0V0S3S6_9BILA</name>
<evidence type="ECO:0000313" key="6">
    <source>
        <dbReference type="EMBL" id="KRX21337.1"/>
    </source>
</evidence>
<feature type="transmembrane region" description="Helical" evidence="4">
    <location>
        <begin position="21"/>
        <end position="41"/>
    </location>
</feature>
<feature type="non-terminal residue" evidence="6">
    <location>
        <position position="1"/>
    </location>
</feature>
<keyword evidence="1" id="KW-0808">Transferase</keyword>
<keyword evidence="7" id="KW-1185">Reference proteome</keyword>
<proteinExistence type="predicted"/>
<dbReference type="Proteomes" id="UP000054630">
    <property type="component" value="Unassembled WGS sequence"/>
</dbReference>
<gene>
    <name evidence="6" type="ORF">T07_9040</name>
</gene>
<dbReference type="Pfam" id="PF10408">
    <property type="entry name" value="Ufd2P_core"/>
    <property type="match status" value="1"/>
</dbReference>
<evidence type="ECO:0000313" key="7">
    <source>
        <dbReference type="Proteomes" id="UP000054630"/>
    </source>
</evidence>
<dbReference type="GO" id="GO:0006511">
    <property type="term" value="P:ubiquitin-dependent protein catabolic process"/>
    <property type="evidence" value="ECO:0007669"/>
    <property type="project" value="InterPro"/>
</dbReference>